<name>A0A2S9IP87_9HYPH</name>
<dbReference type="EMBL" id="PVBR01000012">
    <property type="protein sequence ID" value="PRD42338.1"/>
    <property type="molecule type" value="Genomic_DNA"/>
</dbReference>
<comment type="caution">
    <text evidence="1">The sequence shown here is derived from an EMBL/GenBank/DDBJ whole genome shotgun (WGS) entry which is preliminary data.</text>
</comment>
<organism evidence="1 2">
    <name type="scientific">Phyllobacterium phragmitis</name>
    <dbReference type="NCBI Taxonomy" id="2670329"/>
    <lineage>
        <taxon>Bacteria</taxon>
        <taxon>Pseudomonadati</taxon>
        <taxon>Pseudomonadota</taxon>
        <taxon>Alphaproteobacteria</taxon>
        <taxon>Hyphomicrobiales</taxon>
        <taxon>Phyllobacteriaceae</taxon>
        <taxon>Phyllobacterium</taxon>
    </lineage>
</organism>
<reference evidence="1 2" key="1">
    <citation type="submission" date="2018-02" db="EMBL/GenBank/DDBJ databases">
        <title>The draft genome of Phyllobacterium sp. 1N-3.</title>
        <authorList>
            <person name="Liu L."/>
            <person name="Li L."/>
            <person name="Zhang X."/>
            <person name="Wang T."/>
            <person name="Liang L."/>
        </authorList>
    </citation>
    <scope>NUCLEOTIDE SEQUENCE [LARGE SCALE GENOMIC DNA]</scope>
    <source>
        <strain evidence="1 2">1N-3</strain>
    </source>
</reference>
<accession>A0A2S9IP87</accession>
<sequence length="79" mass="8662">MSATFGQPGCITPASFQDLHIAMKIEGLLLLQEMGLTRKQMREASGMSEDKIRDCLNTIFSPFKIDGMRPNDAASEAAQ</sequence>
<evidence type="ECO:0000313" key="2">
    <source>
        <dbReference type="Proteomes" id="UP000239434"/>
    </source>
</evidence>
<keyword evidence="2" id="KW-1185">Reference proteome</keyword>
<protein>
    <submittedName>
        <fullName evidence="1">Uncharacterized protein</fullName>
    </submittedName>
</protein>
<dbReference type="Proteomes" id="UP000239434">
    <property type="component" value="Unassembled WGS sequence"/>
</dbReference>
<evidence type="ECO:0000313" key="1">
    <source>
        <dbReference type="EMBL" id="PRD42338.1"/>
    </source>
</evidence>
<proteinExistence type="predicted"/>
<dbReference type="RefSeq" id="WP_105742977.1">
    <property type="nucleotide sequence ID" value="NZ_PVBR01000012.1"/>
</dbReference>
<dbReference type="AlphaFoldDB" id="A0A2S9IP87"/>
<gene>
    <name evidence="1" type="ORF">C5748_16205</name>
</gene>